<dbReference type="InterPro" id="IPR018247">
    <property type="entry name" value="EF_Hand_1_Ca_BS"/>
</dbReference>
<dbReference type="InterPro" id="IPR036866">
    <property type="entry name" value="RibonucZ/Hydroxyglut_hydro"/>
</dbReference>
<organism evidence="5 6">
    <name type="scientific">Arenibacter aquaticus</name>
    <dbReference type="NCBI Taxonomy" id="2489054"/>
    <lineage>
        <taxon>Bacteria</taxon>
        <taxon>Pseudomonadati</taxon>
        <taxon>Bacteroidota</taxon>
        <taxon>Flavobacteriia</taxon>
        <taxon>Flavobacteriales</taxon>
        <taxon>Flavobacteriaceae</taxon>
        <taxon>Arenibacter</taxon>
    </lineage>
</organism>
<dbReference type="PROSITE" id="PS50222">
    <property type="entry name" value="EF_HAND_2"/>
    <property type="match status" value="1"/>
</dbReference>
<feature type="chain" id="PRO_5018742783" evidence="3">
    <location>
        <begin position="19"/>
        <end position="684"/>
    </location>
</feature>
<evidence type="ECO:0000313" key="6">
    <source>
        <dbReference type="Proteomes" id="UP000267585"/>
    </source>
</evidence>
<dbReference type="SMART" id="SM00849">
    <property type="entry name" value="Lactamase_B"/>
    <property type="match status" value="1"/>
</dbReference>
<dbReference type="GO" id="GO:0042781">
    <property type="term" value="F:3'-tRNA processing endoribonuclease activity"/>
    <property type="evidence" value="ECO:0007669"/>
    <property type="project" value="TreeGrafter"/>
</dbReference>
<dbReference type="Pfam" id="PF23023">
    <property type="entry name" value="Anti-Pycsar_Apyc1"/>
    <property type="match status" value="1"/>
</dbReference>
<dbReference type="PANTHER" id="PTHR46018">
    <property type="entry name" value="ZINC PHOSPHODIESTERASE ELAC PROTEIN 1"/>
    <property type="match status" value="1"/>
</dbReference>
<dbReference type="PANTHER" id="PTHR46018:SF2">
    <property type="entry name" value="ZINC PHOSPHODIESTERASE ELAC PROTEIN 1"/>
    <property type="match status" value="1"/>
</dbReference>
<evidence type="ECO:0000313" key="5">
    <source>
        <dbReference type="EMBL" id="RTE52279.1"/>
    </source>
</evidence>
<feature type="region of interest" description="Disordered" evidence="2">
    <location>
        <begin position="226"/>
        <end position="249"/>
    </location>
</feature>
<comment type="caution">
    <text evidence="5">The sequence shown here is derived from an EMBL/GenBank/DDBJ whole genome shotgun (WGS) entry which is preliminary data.</text>
</comment>
<dbReference type="CDD" id="cd07719">
    <property type="entry name" value="arylsulfatase_AtsA-like_MBL-fold"/>
    <property type="match status" value="1"/>
</dbReference>
<keyword evidence="3" id="KW-0732">Signal</keyword>
<feature type="compositionally biased region" description="Basic and acidic residues" evidence="2">
    <location>
        <begin position="640"/>
        <end position="670"/>
    </location>
</feature>
<feature type="domain" description="EF-hand" evidence="4">
    <location>
        <begin position="654"/>
        <end position="684"/>
    </location>
</feature>
<sequence>MQKLWVFLVLFLGTQLFAQENNDHLTATIIGSGSPKFNTQRSGPSVLIAYKNTRILVDMGNGTQANLNKNNTRIKDIDGFLFTHHHLDHNEEFAPIFIQSLLGGNKTFFAGPKQTTSIIDNILDMYEEDIAYRLSKSGRSLNDVTSNYTAKNLTGNTAFYIGDIKITYTAVNHAIATLAYRFDVGDESIVISGDLTYSKSLPILANNADYLIMDSGGAIELGKKRNALKGRNNRNNNSGRNRNGKQTKQKAHVNLVESSQMAKEANARNLVLTHFNFTNVDEEATTSEIRKNYIGNVLYAKDLMVVPLVDEVHSHDGITHSHNNEHLPKIKNFAKEKLPLQNKVSITENKQHDVRIIKSNAIPNHTVGQFPTRGNPNKIAEQDKVYTVDLTPELAGKITYVYDLGIDSGRPSYVFGVAINGVKFEPSANEYFRNTETNEPNYEWTLEPLSEEVNLGEDYNNAHVQPNGEYHYHGTPTGLVANFDENKMTLVGWAADGFPMYYKMGYKDPMDANSEVVQLRSSYTLREGERPGDSISAPNGTYSGKYVRDYEYKNNFGDLDECNGRTGVTPEFPNGTYYYVVSDEFPSASRCFMGTPSNDFKVGGRRIQTQEGQNNPQRRQQKPIANQTPNTPPNFLNMLEKMDSNEDGKISQSEAKGRLKENFSNRDKNNDGYITEDEMTRRGR</sequence>
<dbReference type="PROSITE" id="PS00018">
    <property type="entry name" value="EF_HAND_1"/>
    <property type="match status" value="1"/>
</dbReference>
<evidence type="ECO:0000256" key="2">
    <source>
        <dbReference type="SAM" id="MobiDB-lite"/>
    </source>
</evidence>
<dbReference type="Pfam" id="PF14240">
    <property type="entry name" value="YHYH"/>
    <property type="match status" value="1"/>
</dbReference>
<evidence type="ECO:0000259" key="4">
    <source>
        <dbReference type="PROSITE" id="PS50222"/>
    </source>
</evidence>
<gene>
    <name evidence="5" type="ORF">EHW67_19040</name>
</gene>
<evidence type="ECO:0000256" key="3">
    <source>
        <dbReference type="SAM" id="SignalP"/>
    </source>
</evidence>
<feature type="compositionally biased region" description="Polar residues" evidence="2">
    <location>
        <begin position="609"/>
        <end position="629"/>
    </location>
</feature>
<dbReference type="Gene3D" id="1.10.238.10">
    <property type="entry name" value="EF-hand"/>
    <property type="match status" value="1"/>
</dbReference>
<proteinExistence type="predicted"/>
<dbReference type="OrthoDB" id="665834at2"/>
<dbReference type="AlphaFoldDB" id="A0A3S0IKK1"/>
<name>A0A3S0IKK1_9FLAO</name>
<evidence type="ECO:0000256" key="1">
    <source>
        <dbReference type="ARBA" id="ARBA00022801"/>
    </source>
</evidence>
<dbReference type="InterPro" id="IPR001279">
    <property type="entry name" value="Metallo-B-lactamas"/>
</dbReference>
<dbReference type="GO" id="GO:0005509">
    <property type="term" value="F:calcium ion binding"/>
    <property type="evidence" value="ECO:0007669"/>
    <property type="project" value="InterPro"/>
</dbReference>
<keyword evidence="1" id="KW-0378">Hydrolase</keyword>
<feature type="signal peptide" evidence="3">
    <location>
        <begin position="1"/>
        <end position="18"/>
    </location>
</feature>
<protein>
    <submittedName>
        <fullName evidence="5">YHYH protein</fullName>
    </submittedName>
</protein>
<dbReference type="InterPro" id="IPR002048">
    <property type="entry name" value="EF_hand_dom"/>
</dbReference>
<keyword evidence="6" id="KW-1185">Reference proteome</keyword>
<dbReference type="InterPro" id="IPR011992">
    <property type="entry name" value="EF-hand-dom_pair"/>
</dbReference>
<dbReference type="Proteomes" id="UP000267585">
    <property type="component" value="Unassembled WGS sequence"/>
</dbReference>
<dbReference type="InterPro" id="IPR025924">
    <property type="entry name" value="YHYH_dom"/>
</dbReference>
<reference evidence="5 6" key="1">
    <citation type="submission" date="2018-11" db="EMBL/GenBank/DDBJ databases">
        <title>Arenibacter aquaticus sp.nov., a marine bacterium isolated from surface seawater in the South China Sea.</title>
        <authorList>
            <person name="Guo J."/>
            <person name="Sun J."/>
        </authorList>
    </citation>
    <scope>NUCLEOTIDE SEQUENCE [LARGE SCALE GENOMIC DNA]</scope>
    <source>
        <strain evidence="5 6">GUO666</strain>
    </source>
</reference>
<dbReference type="InterPro" id="IPR044094">
    <property type="entry name" value="AtsA-like_MBL-fold"/>
</dbReference>
<accession>A0A3S0IKK1</accession>
<dbReference type="RefSeq" id="WP_126163965.1">
    <property type="nucleotide sequence ID" value="NZ_RQPJ01000021.1"/>
</dbReference>
<dbReference type="SUPFAM" id="SSF47473">
    <property type="entry name" value="EF-hand"/>
    <property type="match status" value="1"/>
</dbReference>
<dbReference type="EMBL" id="RQPJ01000021">
    <property type="protein sequence ID" value="RTE52279.1"/>
    <property type="molecule type" value="Genomic_DNA"/>
</dbReference>
<feature type="region of interest" description="Disordered" evidence="2">
    <location>
        <begin position="609"/>
        <end position="684"/>
    </location>
</feature>
<dbReference type="SUPFAM" id="SSF56281">
    <property type="entry name" value="Metallo-hydrolase/oxidoreductase"/>
    <property type="match status" value="1"/>
</dbReference>
<dbReference type="Gene3D" id="3.60.15.10">
    <property type="entry name" value="Ribonuclease Z/Hydroxyacylglutathione hydrolase-like"/>
    <property type="match status" value="1"/>
</dbReference>